<feature type="domain" description="Secretion system C-terminal sorting" evidence="5">
    <location>
        <begin position="698"/>
        <end position="764"/>
    </location>
</feature>
<feature type="signal peptide" evidence="4">
    <location>
        <begin position="1"/>
        <end position="17"/>
    </location>
</feature>
<dbReference type="GO" id="GO:0035591">
    <property type="term" value="F:signaling adaptor activity"/>
    <property type="evidence" value="ECO:0007669"/>
    <property type="project" value="TreeGrafter"/>
</dbReference>
<dbReference type="RefSeq" id="WP_093140569.1">
    <property type="nucleotide sequence ID" value="NZ_BMWO01000001.1"/>
</dbReference>
<keyword evidence="8" id="KW-1185">Reference proteome</keyword>
<dbReference type="PANTHER" id="PTHR47566:SF1">
    <property type="entry name" value="PROTEIN NUD1"/>
    <property type="match status" value="1"/>
</dbReference>
<gene>
    <name evidence="7" type="ORF">SAMN05421855_101710</name>
</gene>
<evidence type="ECO:0000259" key="5">
    <source>
        <dbReference type="Pfam" id="PF18962"/>
    </source>
</evidence>
<feature type="domain" description="DUF7619" evidence="6">
    <location>
        <begin position="553"/>
        <end position="680"/>
    </location>
</feature>
<dbReference type="InterPro" id="IPR055353">
    <property type="entry name" value="DUF7619"/>
</dbReference>
<dbReference type="Pfam" id="PF18962">
    <property type="entry name" value="Por_Secre_tail"/>
    <property type="match status" value="1"/>
</dbReference>
<dbReference type="Gene3D" id="3.80.10.10">
    <property type="entry name" value="Ribonuclease Inhibitor"/>
    <property type="match status" value="1"/>
</dbReference>
<organism evidence="7 8">
    <name type="scientific">Ulvibacter litoralis</name>
    <dbReference type="NCBI Taxonomy" id="227084"/>
    <lineage>
        <taxon>Bacteria</taxon>
        <taxon>Pseudomonadati</taxon>
        <taxon>Bacteroidota</taxon>
        <taxon>Flavobacteriia</taxon>
        <taxon>Flavobacteriales</taxon>
        <taxon>Flavobacteriaceae</taxon>
        <taxon>Ulvibacter</taxon>
    </lineage>
</organism>
<dbReference type="InterPro" id="IPR026444">
    <property type="entry name" value="Secre_tail"/>
</dbReference>
<dbReference type="InterPro" id="IPR052574">
    <property type="entry name" value="CDIRP"/>
</dbReference>
<evidence type="ECO:0000256" key="3">
    <source>
        <dbReference type="ARBA" id="ARBA00022737"/>
    </source>
</evidence>
<dbReference type="Proteomes" id="UP000199321">
    <property type="component" value="Unassembled WGS sequence"/>
</dbReference>
<dbReference type="NCBIfam" id="TIGR04183">
    <property type="entry name" value="Por_Secre_tail"/>
    <property type="match status" value="1"/>
</dbReference>
<dbReference type="PANTHER" id="PTHR47566">
    <property type="match status" value="1"/>
</dbReference>
<keyword evidence="1" id="KW-0433">Leucine-rich repeat</keyword>
<accession>A0A1G7D1G4</accession>
<dbReference type="EMBL" id="FNBA01000001">
    <property type="protein sequence ID" value="SDE45442.1"/>
    <property type="molecule type" value="Genomic_DNA"/>
</dbReference>
<dbReference type="InterPro" id="IPR032675">
    <property type="entry name" value="LRR_dom_sf"/>
</dbReference>
<evidence type="ECO:0000256" key="2">
    <source>
        <dbReference type="ARBA" id="ARBA00022729"/>
    </source>
</evidence>
<keyword evidence="2 4" id="KW-0732">Signal</keyword>
<feature type="chain" id="PRO_5011540230" evidence="4">
    <location>
        <begin position="18"/>
        <end position="767"/>
    </location>
</feature>
<dbReference type="AlphaFoldDB" id="A0A1G7D1G4"/>
<evidence type="ECO:0000313" key="7">
    <source>
        <dbReference type="EMBL" id="SDE45442.1"/>
    </source>
</evidence>
<sequence>MKKLLLLLVLVTGFANAQIVNIPDANFKAKLISLGIDTNTDGEIQETEAAAVMPMLNVSSSLIADLEGIQFFTNITSLICNNNQLSTLDVSSNTNLNFVNCSSNDLTSLDVSANVNLTNLLANNNNLTSLSLLNHPNLEDLWVANNDLTSLNISGCTGLKELLCGENELTTLNVSANVLLEDLQCGTNNLSSLDLSANTSLTNLDCGMNSLTSLDLSNNTLLTQIACWNNLFTTLDFTANINLTALYLINNPLLETVFLKNGSDESSNMGAGSWFENWITANNPSLKYVCADQDQVVEIQSFAGLDYPVNSYCTLPPGGDYNTISGTAKYDAAADGCDVIDLNVPYMNFLVDLNGTSTNSTVYTNSQGIYNLYVAQTGTYSLTPNLENPSYFTVSPSPANVGVPVIDNSTTLQDFCVVANGVHPDLEVIISPINFARPGFNARYLLVYKNKGNQTLSGDVLFSYDDTVLDFISATTPPDNQSTGSLTFNFTDLQPFQNGSTIITLNVNGPTETPPVNIGDVLTYNATINPITGDETPNDNIFIYDEIAVGSYDPNNIVCIEGDEVPTLFIGEYLHYAINFENIGTAAAENVVITTEIDATDFDINTLQILNASHTVDVSIIDNQVTFYFQNIQLDTGGHGNILLKMITKGDLTPTDNVEARANIYFDFNFPIETNNAETTFRVLGTNDFDLTETITVVPNPTKDIVFVKGDALIQSITVYDVQGRAVKAKEVSEENAFINLADLNEGVYFLKIKTEEGTQIKRVLKN</sequence>
<name>A0A1G7D1G4_9FLAO</name>
<proteinExistence type="predicted"/>
<dbReference type="SUPFAM" id="SSF52058">
    <property type="entry name" value="L domain-like"/>
    <property type="match status" value="1"/>
</dbReference>
<dbReference type="Pfam" id="PF24595">
    <property type="entry name" value="DUF7619"/>
    <property type="match status" value="1"/>
</dbReference>
<protein>
    <submittedName>
        <fullName evidence="7">Conserved repeat domain-containing protein/Por secretion system C-terminal sorting domain-containing protein</fullName>
    </submittedName>
</protein>
<dbReference type="OrthoDB" id="1110367at2"/>
<evidence type="ECO:0000259" key="6">
    <source>
        <dbReference type="Pfam" id="PF24595"/>
    </source>
</evidence>
<keyword evidence="3" id="KW-0677">Repeat</keyword>
<evidence type="ECO:0000256" key="4">
    <source>
        <dbReference type="SAM" id="SignalP"/>
    </source>
</evidence>
<reference evidence="7 8" key="1">
    <citation type="submission" date="2016-10" db="EMBL/GenBank/DDBJ databases">
        <authorList>
            <person name="de Groot N.N."/>
        </authorList>
    </citation>
    <scope>NUCLEOTIDE SEQUENCE [LARGE SCALE GENOMIC DNA]</scope>
    <source>
        <strain evidence="7 8">DSM 16195</strain>
    </source>
</reference>
<evidence type="ECO:0000256" key="1">
    <source>
        <dbReference type="ARBA" id="ARBA00022614"/>
    </source>
</evidence>
<dbReference type="STRING" id="227084.SAMN05421855_101710"/>
<evidence type="ECO:0000313" key="8">
    <source>
        <dbReference type="Proteomes" id="UP000199321"/>
    </source>
</evidence>